<dbReference type="SUPFAM" id="SSF52172">
    <property type="entry name" value="CheY-like"/>
    <property type="match status" value="1"/>
</dbReference>
<dbReference type="GO" id="GO:0006355">
    <property type="term" value="P:regulation of DNA-templated transcription"/>
    <property type="evidence" value="ECO:0007669"/>
    <property type="project" value="InterPro"/>
</dbReference>
<dbReference type="GO" id="GO:0003677">
    <property type="term" value="F:DNA binding"/>
    <property type="evidence" value="ECO:0007669"/>
    <property type="project" value="UniProtKB-KW"/>
</dbReference>
<sequence>MKKTIVIVDDHILIAKALEGIIGNFKEFEVIYVCENGKDLIEKFESGEKIPDIILLDISMPIMDGFETAAWLSQNHPDIKAMALSMQGDDNSVIKMIKNGAKGYLLKNTHPKDLETALTKLNSDGFFYPEWASKIIFSNLNKDKETENTIRISDREREFLKYTVTELSYKEIADKMCCSPRTVESYRDQLCDKLDLKTRVGLAVFAIKNGFAG</sequence>
<dbReference type="CDD" id="cd06170">
    <property type="entry name" value="LuxR_C_like"/>
    <property type="match status" value="1"/>
</dbReference>
<dbReference type="InterPro" id="IPR036388">
    <property type="entry name" value="WH-like_DNA-bd_sf"/>
</dbReference>
<gene>
    <name evidence="8" type="ORF">ACM46_00400</name>
</gene>
<keyword evidence="2" id="KW-0805">Transcription regulation</keyword>
<dbReference type="InterPro" id="IPR001789">
    <property type="entry name" value="Sig_transdc_resp-reg_receiver"/>
</dbReference>
<evidence type="ECO:0000313" key="9">
    <source>
        <dbReference type="Proteomes" id="UP000036261"/>
    </source>
</evidence>
<dbReference type="SMART" id="SM00448">
    <property type="entry name" value="REC"/>
    <property type="match status" value="1"/>
</dbReference>
<evidence type="ECO:0000256" key="3">
    <source>
        <dbReference type="ARBA" id="ARBA00023125"/>
    </source>
</evidence>
<dbReference type="InterPro" id="IPR011006">
    <property type="entry name" value="CheY-like_superfamily"/>
</dbReference>
<dbReference type="SMART" id="SM00421">
    <property type="entry name" value="HTH_LUXR"/>
    <property type="match status" value="1"/>
</dbReference>
<keyword evidence="3" id="KW-0238">DNA-binding</keyword>
<feature type="modified residue" description="4-aspartylphosphate" evidence="5">
    <location>
        <position position="57"/>
    </location>
</feature>
<dbReference type="PROSITE" id="PS50110">
    <property type="entry name" value="RESPONSE_REGULATORY"/>
    <property type="match status" value="1"/>
</dbReference>
<dbReference type="PANTHER" id="PTHR43214">
    <property type="entry name" value="TWO-COMPONENT RESPONSE REGULATOR"/>
    <property type="match status" value="1"/>
</dbReference>
<dbReference type="Gene3D" id="1.10.10.10">
    <property type="entry name" value="Winged helix-like DNA-binding domain superfamily/Winged helix DNA-binding domain"/>
    <property type="match status" value="1"/>
</dbReference>
<evidence type="ECO:0000256" key="1">
    <source>
        <dbReference type="ARBA" id="ARBA00022553"/>
    </source>
</evidence>
<dbReference type="Pfam" id="PF00196">
    <property type="entry name" value="GerE"/>
    <property type="match status" value="1"/>
</dbReference>
<dbReference type="OrthoDB" id="9797341at2"/>
<feature type="domain" description="Response regulatory" evidence="7">
    <location>
        <begin position="4"/>
        <end position="122"/>
    </location>
</feature>
<comment type="caution">
    <text evidence="8">The sequence shown here is derived from an EMBL/GenBank/DDBJ whole genome shotgun (WGS) entry which is preliminary data.</text>
</comment>
<evidence type="ECO:0000313" key="8">
    <source>
        <dbReference type="EMBL" id="KMQ66062.1"/>
    </source>
</evidence>
<dbReference type="PANTHER" id="PTHR43214:SF41">
    <property type="entry name" value="NITRATE_NITRITE RESPONSE REGULATOR PROTEIN NARP"/>
    <property type="match status" value="1"/>
</dbReference>
<dbReference type="RefSeq" id="WP_048504666.1">
    <property type="nucleotide sequence ID" value="NZ_LFND01000001.1"/>
</dbReference>
<proteinExistence type="predicted"/>
<evidence type="ECO:0000259" key="7">
    <source>
        <dbReference type="PROSITE" id="PS50110"/>
    </source>
</evidence>
<evidence type="ECO:0000256" key="4">
    <source>
        <dbReference type="ARBA" id="ARBA00023163"/>
    </source>
</evidence>
<dbReference type="AlphaFoldDB" id="A0A0J7IJ30"/>
<organism evidence="8 9">
    <name type="scientific">Chryseobacterium angstadtii</name>
    <dbReference type="NCBI Taxonomy" id="558151"/>
    <lineage>
        <taxon>Bacteria</taxon>
        <taxon>Pseudomonadati</taxon>
        <taxon>Bacteroidota</taxon>
        <taxon>Flavobacteriia</taxon>
        <taxon>Flavobacteriales</taxon>
        <taxon>Weeksellaceae</taxon>
        <taxon>Chryseobacterium group</taxon>
        <taxon>Chryseobacterium</taxon>
    </lineage>
</organism>
<dbReference type="CDD" id="cd17535">
    <property type="entry name" value="REC_NarL-like"/>
    <property type="match status" value="1"/>
</dbReference>
<dbReference type="PATRIC" id="fig|558151.6.peg.85"/>
<dbReference type="Gene3D" id="3.40.50.2300">
    <property type="match status" value="1"/>
</dbReference>
<dbReference type="InterPro" id="IPR016032">
    <property type="entry name" value="Sig_transdc_resp-reg_C-effctor"/>
</dbReference>
<dbReference type="Proteomes" id="UP000036261">
    <property type="component" value="Unassembled WGS sequence"/>
</dbReference>
<dbReference type="Pfam" id="PF00072">
    <property type="entry name" value="Response_reg"/>
    <property type="match status" value="1"/>
</dbReference>
<keyword evidence="9" id="KW-1185">Reference proteome</keyword>
<dbReference type="InterPro" id="IPR058245">
    <property type="entry name" value="NreC/VraR/RcsB-like_REC"/>
</dbReference>
<feature type="domain" description="HTH luxR-type" evidence="6">
    <location>
        <begin position="145"/>
        <end position="210"/>
    </location>
</feature>
<reference evidence="8 9" key="1">
    <citation type="journal article" date="2013" name="Int. J. Syst. Evol. Microbiol.">
        <title>Chryseobacterium angstadtii sp. nov., isolated from a newt tank.</title>
        <authorList>
            <person name="Kirk K.E."/>
            <person name="Hoffman J.A."/>
            <person name="Smith K.A."/>
            <person name="Strahan B.L."/>
            <person name="Failor K.C."/>
            <person name="Krebs J.E."/>
            <person name="Gale A.N."/>
            <person name="Do T.D."/>
            <person name="Sontag T.C."/>
            <person name="Batties A.M."/>
            <person name="Mistiszyn K."/>
            <person name="Newman J.D."/>
        </authorList>
    </citation>
    <scope>NUCLEOTIDE SEQUENCE [LARGE SCALE GENOMIC DNA]</scope>
    <source>
        <strain evidence="8 9">KM</strain>
    </source>
</reference>
<dbReference type="InterPro" id="IPR039420">
    <property type="entry name" value="WalR-like"/>
</dbReference>
<evidence type="ECO:0000259" key="6">
    <source>
        <dbReference type="PROSITE" id="PS50043"/>
    </source>
</evidence>
<dbReference type="SUPFAM" id="SSF46894">
    <property type="entry name" value="C-terminal effector domain of the bipartite response regulators"/>
    <property type="match status" value="1"/>
</dbReference>
<dbReference type="InterPro" id="IPR000792">
    <property type="entry name" value="Tscrpt_reg_LuxR_C"/>
</dbReference>
<accession>A0A0J7IJ30</accession>
<dbReference type="EMBL" id="LFND01000001">
    <property type="protein sequence ID" value="KMQ66062.1"/>
    <property type="molecule type" value="Genomic_DNA"/>
</dbReference>
<keyword evidence="1 5" id="KW-0597">Phosphoprotein</keyword>
<dbReference type="STRING" id="558151.ACM46_00400"/>
<name>A0A0J7IJ30_9FLAO</name>
<dbReference type="GO" id="GO:0000160">
    <property type="term" value="P:phosphorelay signal transduction system"/>
    <property type="evidence" value="ECO:0007669"/>
    <property type="project" value="InterPro"/>
</dbReference>
<evidence type="ECO:0000256" key="2">
    <source>
        <dbReference type="ARBA" id="ARBA00023015"/>
    </source>
</evidence>
<dbReference type="PROSITE" id="PS50043">
    <property type="entry name" value="HTH_LUXR_2"/>
    <property type="match status" value="1"/>
</dbReference>
<keyword evidence="4" id="KW-0804">Transcription</keyword>
<protein>
    <submittedName>
        <fullName evidence="8">Ligand-binding protein SH3</fullName>
    </submittedName>
</protein>
<evidence type="ECO:0000256" key="5">
    <source>
        <dbReference type="PROSITE-ProRule" id="PRU00169"/>
    </source>
</evidence>